<dbReference type="AlphaFoldDB" id="A0A843WGR2"/>
<keyword evidence="3" id="KW-1185">Reference proteome</keyword>
<proteinExistence type="predicted"/>
<evidence type="ECO:0000313" key="2">
    <source>
        <dbReference type="EMBL" id="MQM05928.1"/>
    </source>
</evidence>
<evidence type="ECO:0000313" key="3">
    <source>
        <dbReference type="Proteomes" id="UP000652761"/>
    </source>
</evidence>
<comment type="caution">
    <text evidence="2">The sequence shown here is derived from an EMBL/GenBank/DDBJ whole genome shotgun (WGS) entry which is preliminary data.</text>
</comment>
<feature type="signal peptide" evidence="1">
    <location>
        <begin position="1"/>
        <end position="18"/>
    </location>
</feature>
<reference evidence="2" key="1">
    <citation type="submission" date="2017-07" db="EMBL/GenBank/DDBJ databases">
        <title>Taro Niue Genome Assembly and Annotation.</title>
        <authorList>
            <person name="Atibalentja N."/>
            <person name="Keating K."/>
            <person name="Fields C.J."/>
        </authorList>
    </citation>
    <scope>NUCLEOTIDE SEQUENCE</scope>
    <source>
        <strain evidence="2">Niue_2</strain>
        <tissue evidence="2">Leaf</tissue>
    </source>
</reference>
<feature type="chain" id="PRO_5032720692" evidence="1">
    <location>
        <begin position="19"/>
        <end position="71"/>
    </location>
</feature>
<dbReference type="Proteomes" id="UP000652761">
    <property type="component" value="Unassembled WGS sequence"/>
</dbReference>
<organism evidence="2 3">
    <name type="scientific">Colocasia esculenta</name>
    <name type="common">Wild taro</name>
    <name type="synonym">Arum esculentum</name>
    <dbReference type="NCBI Taxonomy" id="4460"/>
    <lineage>
        <taxon>Eukaryota</taxon>
        <taxon>Viridiplantae</taxon>
        <taxon>Streptophyta</taxon>
        <taxon>Embryophyta</taxon>
        <taxon>Tracheophyta</taxon>
        <taxon>Spermatophyta</taxon>
        <taxon>Magnoliopsida</taxon>
        <taxon>Liliopsida</taxon>
        <taxon>Araceae</taxon>
        <taxon>Aroideae</taxon>
        <taxon>Colocasieae</taxon>
        <taxon>Colocasia</taxon>
    </lineage>
</organism>
<name>A0A843WGR2_COLES</name>
<evidence type="ECO:0000256" key="1">
    <source>
        <dbReference type="SAM" id="SignalP"/>
    </source>
</evidence>
<sequence>MTTATPACLSLRFKSYWALLLTLRYLSYVPQELLMDADMRPTQRLVLACQQAAQLLEEALEATKRFKKETN</sequence>
<accession>A0A843WGR2</accession>
<dbReference type="EMBL" id="NMUH01003501">
    <property type="protein sequence ID" value="MQM05928.1"/>
    <property type="molecule type" value="Genomic_DNA"/>
</dbReference>
<keyword evidence="1" id="KW-0732">Signal</keyword>
<protein>
    <submittedName>
        <fullName evidence="2">Uncharacterized protein</fullName>
    </submittedName>
</protein>
<gene>
    <name evidence="2" type="ORF">Taro_038746</name>
</gene>